<organism evidence="14 15">
    <name type="scientific">Pseudokineococcus basanitobsidens</name>
    <dbReference type="NCBI Taxonomy" id="1926649"/>
    <lineage>
        <taxon>Bacteria</taxon>
        <taxon>Bacillati</taxon>
        <taxon>Actinomycetota</taxon>
        <taxon>Actinomycetes</taxon>
        <taxon>Kineosporiales</taxon>
        <taxon>Kineosporiaceae</taxon>
        <taxon>Pseudokineococcus</taxon>
    </lineage>
</organism>
<dbReference type="InterPro" id="IPR047127">
    <property type="entry name" value="MutT-like"/>
</dbReference>
<evidence type="ECO:0000313" key="15">
    <source>
        <dbReference type="Proteomes" id="UP001387100"/>
    </source>
</evidence>
<keyword evidence="6" id="KW-0227">DNA damage</keyword>
<dbReference type="PANTHER" id="PTHR47707:SF1">
    <property type="entry name" value="NUDIX HYDROLASE FAMILY PROTEIN"/>
    <property type="match status" value="1"/>
</dbReference>
<dbReference type="PROSITE" id="PS51462">
    <property type="entry name" value="NUDIX"/>
    <property type="match status" value="1"/>
</dbReference>
<keyword evidence="9" id="KW-0234">DNA repair</keyword>
<dbReference type="InterPro" id="IPR020476">
    <property type="entry name" value="Nudix_hydrolase"/>
</dbReference>
<evidence type="ECO:0000256" key="7">
    <source>
        <dbReference type="ARBA" id="ARBA00022801"/>
    </source>
</evidence>
<comment type="catalytic activity">
    <reaction evidence="10">
        <text>8-oxo-dGTP + H2O = 8-oxo-dGMP + diphosphate + H(+)</text>
        <dbReference type="Rhea" id="RHEA:31575"/>
        <dbReference type="ChEBI" id="CHEBI:15377"/>
        <dbReference type="ChEBI" id="CHEBI:15378"/>
        <dbReference type="ChEBI" id="CHEBI:33019"/>
        <dbReference type="ChEBI" id="CHEBI:63224"/>
        <dbReference type="ChEBI" id="CHEBI:77896"/>
        <dbReference type="EC" id="3.6.1.55"/>
    </reaction>
</comment>
<dbReference type="InterPro" id="IPR015797">
    <property type="entry name" value="NUDIX_hydrolase-like_dom_sf"/>
</dbReference>
<keyword evidence="7 12" id="KW-0378">Hydrolase</keyword>
<evidence type="ECO:0000256" key="10">
    <source>
        <dbReference type="ARBA" id="ARBA00035861"/>
    </source>
</evidence>
<dbReference type="PRINTS" id="PR00502">
    <property type="entry name" value="NUDIXFAMILY"/>
</dbReference>
<keyword evidence="5" id="KW-0479">Metal-binding</keyword>
<name>A0ABU8RIV6_9ACTN</name>
<dbReference type="PROSITE" id="PS00893">
    <property type="entry name" value="NUDIX_BOX"/>
    <property type="match status" value="1"/>
</dbReference>
<dbReference type="Pfam" id="PF00293">
    <property type="entry name" value="NUDIX"/>
    <property type="match status" value="1"/>
</dbReference>
<comment type="caution">
    <text evidence="14">The sequence shown here is derived from an EMBL/GenBank/DDBJ whole genome shotgun (WGS) entry which is preliminary data.</text>
</comment>
<dbReference type="RefSeq" id="WP_339574402.1">
    <property type="nucleotide sequence ID" value="NZ_JBBIAA010000005.1"/>
</dbReference>
<protein>
    <recommendedName>
        <fullName evidence="11">8-oxo-dGTP diphosphatase</fullName>
        <ecNumber evidence="11">3.6.1.55</ecNumber>
    </recommendedName>
</protein>
<dbReference type="PANTHER" id="PTHR47707">
    <property type="entry name" value="8-OXO-DGTP DIPHOSPHATASE"/>
    <property type="match status" value="1"/>
</dbReference>
<evidence type="ECO:0000256" key="3">
    <source>
        <dbReference type="ARBA" id="ARBA00022457"/>
    </source>
</evidence>
<keyword evidence="4" id="KW-0235">DNA replication</keyword>
<dbReference type="SUPFAM" id="SSF55811">
    <property type="entry name" value="Nudix"/>
    <property type="match status" value="1"/>
</dbReference>
<reference evidence="14 15" key="1">
    <citation type="journal article" date="2017" name="Int. J. Syst. Evol. Microbiol.">
        <title>Pseudokineococcus basanitobsidens sp. nov., isolated from volcanic rock.</title>
        <authorList>
            <person name="Lee D.W."/>
            <person name="Park M.Y."/>
            <person name="Kim J.J."/>
            <person name="Kim B.S."/>
        </authorList>
    </citation>
    <scope>NUCLEOTIDE SEQUENCE [LARGE SCALE GENOMIC DNA]</scope>
    <source>
        <strain evidence="14 15">DSM 103726</strain>
    </source>
</reference>
<dbReference type="Gene3D" id="3.90.79.10">
    <property type="entry name" value="Nucleoside Triphosphate Pyrophosphohydrolase"/>
    <property type="match status" value="1"/>
</dbReference>
<evidence type="ECO:0000259" key="13">
    <source>
        <dbReference type="PROSITE" id="PS51462"/>
    </source>
</evidence>
<feature type="domain" description="Nudix hydrolase" evidence="13">
    <location>
        <begin position="4"/>
        <end position="129"/>
    </location>
</feature>
<evidence type="ECO:0000256" key="1">
    <source>
        <dbReference type="ARBA" id="ARBA00001946"/>
    </source>
</evidence>
<comment type="similarity">
    <text evidence="2 12">Belongs to the Nudix hydrolase family.</text>
</comment>
<keyword evidence="8" id="KW-0460">Magnesium</keyword>
<keyword evidence="3" id="KW-0515">Mutator protein</keyword>
<evidence type="ECO:0000256" key="4">
    <source>
        <dbReference type="ARBA" id="ARBA00022705"/>
    </source>
</evidence>
<evidence type="ECO:0000256" key="5">
    <source>
        <dbReference type="ARBA" id="ARBA00022723"/>
    </source>
</evidence>
<dbReference type="Proteomes" id="UP001387100">
    <property type="component" value="Unassembled WGS sequence"/>
</dbReference>
<sequence>MGGQEHVVVTAALRRDGRVLLVHRSPGRSFYPGVWDLPGGHVEPGEDPCAALARELAEELGVDAEVHGPPVARLVEDDLVMDVWVVDAWRGHVVNRALDEHDALAWCTAEALHGRPLAHPRLGTLLADLLVP</sequence>
<evidence type="ECO:0000256" key="6">
    <source>
        <dbReference type="ARBA" id="ARBA00022763"/>
    </source>
</evidence>
<evidence type="ECO:0000313" key="14">
    <source>
        <dbReference type="EMBL" id="MEJ5945017.1"/>
    </source>
</evidence>
<evidence type="ECO:0000256" key="12">
    <source>
        <dbReference type="RuleBase" id="RU003476"/>
    </source>
</evidence>
<accession>A0ABU8RIV6</accession>
<evidence type="ECO:0000256" key="9">
    <source>
        <dbReference type="ARBA" id="ARBA00023204"/>
    </source>
</evidence>
<evidence type="ECO:0000256" key="8">
    <source>
        <dbReference type="ARBA" id="ARBA00022842"/>
    </source>
</evidence>
<proteinExistence type="inferred from homology"/>
<keyword evidence="15" id="KW-1185">Reference proteome</keyword>
<dbReference type="EC" id="3.6.1.55" evidence="11"/>
<dbReference type="InterPro" id="IPR020084">
    <property type="entry name" value="NUDIX_hydrolase_CS"/>
</dbReference>
<dbReference type="InterPro" id="IPR000086">
    <property type="entry name" value="NUDIX_hydrolase_dom"/>
</dbReference>
<gene>
    <name evidence="14" type="ORF">WDZ17_06865</name>
</gene>
<dbReference type="EMBL" id="JBBIAA010000005">
    <property type="protein sequence ID" value="MEJ5945017.1"/>
    <property type="molecule type" value="Genomic_DNA"/>
</dbReference>
<comment type="cofactor">
    <cofactor evidence="1">
        <name>Mg(2+)</name>
        <dbReference type="ChEBI" id="CHEBI:18420"/>
    </cofactor>
</comment>
<evidence type="ECO:0000256" key="11">
    <source>
        <dbReference type="ARBA" id="ARBA00038905"/>
    </source>
</evidence>
<evidence type="ECO:0000256" key="2">
    <source>
        <dbReference type="ARBA" id="ARBA00005582"/>
    </source>
</evidence>